<protein>
    <submittedName>
        <fullName evidence="3">Uncharacterized protein</fullName>
    </submittedName>
</protein>
<keyword evidence="2" id="KW-0732">Signal</keyword>
<keyword evidence="1" id="KW-0812">Transmembrane</keyword>
<sequence>MISRPTIAPNTQFHVLSTLLLLTLASPATSLVLQNITIALPAGSSDHGTPGLLCTPAKPFDLLTFYLLNYVAHAATVVTQPGERADDYVAGVIGSLLFAPLGLYRGIEAILCGAVFVKKDDDLRKAARSGALCCVVRGADWRPVDGDAVTNVVLKRAVPDATTVSRGEKEDGQTKEKDIHVIVYPPPYMCTRFGCPVYVHRRIVHGTHSLPPGYLFVIVPHDAQFTSSSPSASADPPTIEVSATYNVVKALIALAQSGYALSTLYRSRGDQIRQFGYAAFGLTVAPYAVMSIMNLMGNLCRPEYPSLYMIESSIMDEARKRGGIFSGAVGQVDEDKHVAESICACHIADGEDVEDLRFSSNEAGSVEAHFSTIDPFQYTLHAEKQKNENGALELEHTASTVETKISAVSQSANLSMIRHTQALAPIPLKLNYINTRNDALLLIPNHTSIVRCTPSPSPKNPPLQHFISAIKLKRTFLFLKDVSWTLTFPSSASSTHARRWWWIKYTLTTFTALLPLVLTGTLSKFKPGSIPAEETMTWRIYTVQWLCLGVVTGLSWVVGQEGKDSMPSLRVQVGPWARIVGYVVTAGPAVGGYIVVGQMLYRYGSCVWIGD</sequence>
<feature type="transmembrane region" description="Helical" evidence="1">
    <location>
        <begin position="579"/>
        <end position="601"/>
    </location>
</feature>
<keyword evidence="1" id="KW-1133">Transmembrane helix</keyword>
<dbReference type="AlphaFoldDB" id="A0A9P4G787"/>
<feature type="transmembrane region" description="Helical" evidence="1">
    <location>
        <begin position="538"/>
        <end position="558"/>
    </location>
</feature>
<organism evidence="3 4">
    <name type="scientific">Cucurbitaria berberidis CBS 394.84</name>
    <dbReference type="NCBI Taxonomy" id="1168544"/>
    <lineage>
        <taxon>Eukaryota</taxon>
        <taxon>Fungi</taxon>
        <taxon>Dikarya</taxon>
        <taxon>Ascomycota</taxon>
        <taxon>Pezizomycotina</taxon>
        <taxon>Dothideomycetes</taxon>
        <taxon>Pleosporomycetidae</taxon>
        <taxon>Pleosporales</taxon>
        <taxon>Pleosporineae</taxon>
        <taxon>Cucurbitariaceae</taxon>
        <taxon>Cucurbitaria</taxon>
    </lineage>
</organism>
<evidence type="ECO:0000256" key="1">
    <source>
        <dbReference type="SAM" id="Phobius"/>
    </source>
</evidence>
<feature type="signal peptide" evidence="2">
    <location>
        <begin position="1"/>
        <end position="30"/>
    </location>
</feature>
<feature type="transmembrane region" description="Helical" evidence="1">
    <location>
        <begin position="275"/>
        <end position="296"/>
    </location>
</feature>
<dbReference type="OrthoDB" id="5406607at2759"/>
<evidence type="ECO:0000256" key="2">
    <source>
        <dbReference type="SAM" id="SignalP"/>
    </source>
</evidence>
<keyword evidence="4" id="KW-1185">Reference proteome</keyword>
<feature type="chain" id="PRO_5040495760" evidence="2">
    <location>
        <begin position="31"/>
        <end position="611"/>
    </location>
</feature>
<accession>A0A9P4G787</accession>
<keyword evidence="1" id="KW-0472">Membrane</keyword>
<evidence type="ECO:0000313" key="3">
    <source>
        <dbReference type="EMBL" id="KAF1840331.1"/>
    </source>
</evidence>
<reference evidence="3" key="1">
    <citation type="submission" date="2020-01" db="EMBL/GenBank/DDBJ databases">
        <authorList>
            <consortium name="DOE Joint Genome Institute"/>
            <person name="Haridas S."/>
            <person name="Albert R."/>
            <person name="Binder M."/>
            <person name="Bloem J."/>
            <person name="Labutti K."/>
            <person name="Salamov A."/>
            <person name="Andreopoulos B."/>
            <person name="Baker S.E."/>
            <person name="Barry K."/>
            <person name="Bills G."/>
            <person name="Bluhm B.H."/>
            <person name="Cannon C."/>
            <person name="Castanera R."/>
            <person name="Culley D.E."/>
            <person name="Daum C."/>
            <person name="Ezra D."/>
            <person name="Gonzalez J.B."/>
            <person name="Henrissat B."/>
            <person name="Kuo A."/>
            <person name="Liang C."/>
            <person name="Lipzen A."/>
            <person name="Lutzoni F."/>
            <person name="Magnuson J."/>
            <person name="Mondo S."/>
            <person name="Nolan M."/>
            <person name="Ohm R."/>
            <person name="Pangilinan J."/>
            <person name="Park H.-J."/>
            <person name="Ramirez L."/>
            <person name="Alfaro M."/>
            <person name="Sun H."/>
            <person name="Tritt A."/>
            <person name="Yoshinaga Y."/>
            <person name="Zwiers L.-H."/>
            <person name="Turgeon B.G."/>
            <person name="Goodwin S.B."/>
            <person name="Spatafora J.W."/>
            <person name="Crous P.W."/>
            <person name="Grigoriev I.V."/>
        </authorList>
    </citation>
    <scope>NUCLEOTIDE SEQUENCE</scope>
    <source>
        <strain evidence="3">CBS 394.84</strain>
    </source>
</reference>
<evidence type="ECO:0000313" key="4">
    <source>
        <dbReference type="Proteomes" id="UP000800039"/>
    </source>
</evidence>
<proteinExistence type="predicted"/>
<dbReference type="EMBL" id="ML976620">
    <property type="protein sequence ID" value="KAF1840331.1"/>
    <property type="molecule type" value="Genomic_DNA"/>
</dbReference>
<dbReference type="Proteomes" id="UP000800039">
    <property type="component" value="Unassembled WGS sequence"/>
</dbReference>
<name>A0A9P4G787_9PLEO</name>
<comment type="caution">
    <text evidence="3">The sequence shown here is derived from an EMBL/GenBank/DDBJ whole genome shotgun (WGS) entry which is preliminary data.</text>
</comment>
<feature type="transmembrane region" description="Helical" evidence="1">
    <location>
        <begin position="500"/>
        <end position="518"/>
    </location>
</feature>
<dbReference type="GeneID" id="63854679"/>
<gene>
    <name evidence="3" type="ORF">K460DRAFT_410925</name>
</gene>
<dbReference type="RefSeq" id="XP_040782894.1">
    <property type="nucleotide sequence ID" value="XM_040937429.1"/>
</dbReference>